<accession>A0A4V3CRR6</accession>
<proteinExistence type="predicted"/>
<name>A0A4V3CRR6_9FLAO</name>
<dbReference type="Proteomes" id="UP000295260">
    <property type="component" value="Unassembled WGS sequence"/>
</dbReference>
<dbReference type="OrthoDB" id="5952844at2"/>
<comment type="caution">
    <text evidence="1">The sequence shown here is derived from an EMBL/GenBank/DDBJ whole genome shotgun (WGS) entry which is preliminary data.</text>
</comment>
<sequence>MSNLSNNRMNITATTTQITAVKTALQTINTNLPFLTGLTIEERIALPAIDVNNKAFTEDAIHAGVNNVQLIPSYVSVPSIQNDMTLFTQLDEIIILVKQLLEKLEDTQLLAGSEAYTSALALYKLFSSAADAGVPGADAIHNQLKQRFAGQGGPGKPATDPNS</sequence>
<evidence type="ECO:0000313" key="2">
    <source>
        <dbReference type="Proteomes" id="UP000295260"/>
    </source>
</evidence>
<dbReference type="AlphaFoldDB" id="A0A4V3CRR6"/>
<dbReference type="EMBL" id="SNXR01000017">
    <property type="protein sequence ID" value="TDP57812.1"/>
    <property type="molecule type" value="Genomic_DNA"/>
</dbReference>
<reference evidence="1 2" key="1">
    <citation type="submission" date="2019-03" db="EMBL/GenBank/DDBJ databases">
        <title>Genomic Encyclopedia of Archaeal and Bacterial Type Strains, Phase II (KMG-II): from individual species to whole genera.</title>
        <authorList>
            <person name="Goeker M."/>
        </authorList>
    </citation>
    <scope>NUCLEOTIDE SEQUENCE [LARGE SCALE GENOMIC DNA]</scope>
    <source>
        <strain evidence="1 2">DSM 25687</strain>
    </source>
</reference>
<organism evidence="1 2">
    <name type="scientific">Flavobacterium dankookense</name>
    <dbReference type="NCBI Taxonomy" id="706186"/>
    <lineage>
        <taxon>Bacteria</taxon>
        <taxon>Pseudomonadati</taxon>
        <taxon>Bacteroidota</taxon>
        <taxon>Flavobacteriia</taxon>
        <taxon>Flavobacteriales</taxon>
        <taxon>Flavobacteriaceae</taxon>
        <taxon>Flavobacterium</taxon>
    </lineage>
</organism>
<keyword evidence="2" id="KW-1185">Reference proteome</keyword>
<gene>
    <name evidence="1" type="ORF">BC748_2629</name>
</gene>
<evidence type="ECO:0000313" key="1">
    <source>
        <dbReference type="EMBL" id="TDP57812.1"/>
    </source>
</evidence>
<protein>
    <submittedName>
        <fullName evidence="1">Uncharacterized protein</fullName>
    </submittedName>
</protein>